<evidence type="ECO:0000256" key="7">
    <source>
        <dbReference type="ARBA" id="ARBA00022840"/>
    </source>
</evidence>
<feature type="binding site" evidence="13">
    <location>
        <position position="225"/>
    </location>
    <ligand>
        <name>L-serine</name>
        <dbReference type="ChEBI" id="CHEBI:33384"/>
    </ligand>
</feature>
<evidence type="ECO:0000256" key="11">
    <source>
        <dbReference type="ARBA" id="ARBA00048823"/>
    </source>
</evidence>
<proteinExistence type="inferred from homology"/>
<dbReference type="PANTHER" id="PTHR43697">
    <property type="entry name" value="SERYL-TRNA SYNTHETASE"/>
    <property type="match status" value="1"/>
</dbReference>
<evidence type="ECO:0000256" key="12">
    <source>
        <dbReference type="HAMAP-Rule" id="MF_00176"/>
    </source>
</evidence>
<evidence type="ECO:0000259" key="16">
    <source>
        <dbReference type="PROSITE" id="PS50862"/>
    </source>
</evidence>
<dbReference type="AlphaFoldDB" id="A0A368BKN5"/>
<comment type="subcellular location">
    <subcellularLocation>
        <location evidence="1 12">Cytoplasm</location>
    </subcellularLocation>
</comment>
<dbReference type="PANTHER" id="PTHR43697:SF1">
    <property type="entry name" value="SERINE--TRNA LIGASE"/>
    <property type="match status" value="1"/>
</dbReference>
<comment type="catalytic activity">
    <reaction evidence="11 12">
        <text>tRNA(Ser) + L-serine + ATP = L-seryl-tRNA(Ser) + AMP + diphosphate + H(+)</text>
        <dbReference type="Rhea" id="RHEA:12292"/>
        <dbReference type="Rhea" id="RHEA-COMP:9669"/>
        <dbReference type="Rhea" id="RHEA-COMP:9703"/>
        <dbReference type="ChEBI" id="CHEBI:15378"/>
        <dbReference type="ChEBI" id="CHEBI:30616"/>
        <dbReference type="ChEBI" id="CHEBI:33019"/>
        <dbReference type="ChEBI" id="CHEBI:33384"/>
        <dbReference type="ChEBI" id="CHEBI:78442"/>
        <dbReference type="ChEBI" id="CHEBI:78533"/>
        <dbReference type="ChEBI" id="CHEBI:456215"/>
        <dbReference type="EC" id="6.1.1.11"/>
    </reaction>
</comment>
<organism evidence="17 18">
    <name type="scientific">SAR86 cluster bacterium</name>
    <dbReference type="NCBI Taxonomy" id="2030880"/>
    <lineage>
        <taxon>Bacteria</taxon>
        <taxon>Pseudomonadati</taxon>
        <taxon>Pseudomonadota</taxon>
        <taxon>Gammaproteobacteria</taxon>
        <taxon>SAR86 cluster</taxon>
    </lineage>
</organism>
<dbReference type="Gene3D" id="3.30.930.10">
    <property type="entry name" value="Bira Bifunctional Protein, Domain 2"/>
    <property type="match status" value="1"/>
</dbReference>
<dbReference type="PRINTS" id="PR00981">
    <property type="entry name" value="TRNASYNTHSER"/>
</dbReference>
<sequence>MIDIELIKKDFETVEKLLNKRGEKFDLSMILQHYSAKNQLQVSLDDLKNKKNNISKEIGNLSREGKDATKLKKESEYLSEEINGVQGEYNEINEIFFNSIQQIPNLPDLDVPEGISDEANIEINRKIFKQEAGPDHVDIGEKLGLLDFKLANKLSGSRFVVLKPGLAKLQRALISFMLDYAEDQGFQEYYVPYIVNSESLFGTGQLPKFEDDQFKINEDQYLIPTAEVPLTNLYRDTFIDESDLPINISAHTPCFRKEAGSYGKDTRGMIRQHQFEKVEVVKLVHPSESENALDEIVQHATSILDKLELSYRTVILCTGDLGFSSAKTIDIEVWLPSQNNFREISSCSNFRDFQTRRMNARVKGTKGKYYPHSLNGSALAVGRTLLAIVENYYDKDKGIRVPEVLKPYLNLNYIK</sequence>
<feature type="binding site" evidence="12">
    <location>
        <begin position="225"/>
        <end position="227"/>
    </location>
    <ligand>
        <name>L-serine</name>
        <dbReference type="ChEBI" id="CHEBI:33384"/>
    </ligand>
</feature>
<keyword evidence="4 12" id="KW-0963">Cytoplasm</keyword>
<dbReference type="Pfam" id="PF02403">
    <property type="entry name" value="Seryl_tRNA_N"/>
    <property type="match status" value="1"/>
</dbReference>
<feature type="binding site" evidence="13">
    <location>
        <position position="256"/>
    </location>
    <ligand>
        <name>L-serine</name>
        <dbReference type="ChEBI" id="CHEBI:33384"/>
    </ligand>
</feature>
<feature type="domain" description="Aminoacyl-transfer RNA synthetases class-II family profile" evidence="16">
    <location>
        <begin position="135"/>
        <end position="402"/>
    </location>
</feature>
<accession>A0A368BKN5</accession>
<dbReference type="EC" id="6.1.1.11" evidence="12"/>
<dbReference type="UniPathway" id="UPA00906">
    <property type="reaction ID" value="UER00895"/>
</dbReference>
<dbReference type="InterPro" id="IPR006195">
    <property type="entry name" value="aa-tRNA-synth_II"/>
</dbReference>
<comment type="catalytic activity">
    <reaction evidence="10 12">
        <text>tRNA(Sec) + L-serine + ATP = L-seryl-tRNA(Sec) + AMP + diphosphate + H(+)</text>
        <dbReference type="Rhea" id="RHEA:42580"/>
        <dbReference type="Rhea" id="RHEA-COMP:9742"/>
        <dbReference type="Rhea" id="RHEA-COMP:10128"/>
        <dbReference type="ChEBI" id="CHEBI:15378"/>
        <dbReference type="ChEBI" id="CHEBI:30616"/>
        <dbReference type="ChEBI" id="CHEBI:33019"/>
        <dbReference type="ChEBI" id="CHEBI:33384"/>
        <dbReference type="ChEBI" id="CHEBI:78442"/>
        <dbReference type="ChEBI" id="CHEBI:78533"/>
        <dbReference type="ChEBI" id="CHEBI:456215"/>
        <dbReference type="EC" id="6.1.1.11"/>
    </reaction>
</comment>
<dbReference type="Pfam" id="PF00587">
    <property type="entry name" value="tRNA-synt_2b"/>
    <property type="match status" value="1"/>
</dbReference>
<dbReference type="SUPFAM" id="SSF46589">
    <property type="entry name" value="tRNA-binding arm"/>
    <property type="match status" value="1"/>
</dbReference>
<feature type="binding site" evidence="12 14">
    <location>
        <begin position="256"/>
        <end position="258"/>
    </location>
    <ligand>
        <name>ATP</name>
        <dbReference type="ChEBI" id="CHEBI:30616"/>
    </ligand>
</feature>
<dbReference type="GO" id="GO:0016260">
    <property type="term" value="P:selenocysteine biosynthetic process"/>
    <property type="evidence" value="ECO:0007669"/>
    <property type="project" value="UniProtKB-UniRule"/>
</dbReference>
<feature type="binding site" evidence="12 13">
    <location>
        <position position="279"/>
    </location>
    <ligand>
        <name>L-serine</name>
        <dbReference type="ChEBI" id="CHEBI:33384"/>
    </ligand>
</feature>
<dbReference type="InterPro" id="IPR002317">
    <property type="entry name" value="Ser-tRNA-ligase_type_1"/>
</dbReference>
<dbReference type="InterPro" id="IPR033729">
    <property type="entry name" value="SerRS_core"/>
</dbReference>
<dbReference type="HAMAP" id="MF_00176">
    <property type="entry name" value="Ser_tRNA_synth_type1"/>
    <property type="match status" value="1"/>
</dbReference>
<dbReference type="PIRSF" id="PIRSF001529">
    <property type="entry name" value="Ser-tRNA-synth_IIa"/>
    <property type="match status" value="1"/>
</dbReference>
<evidence type="ECO:0000313" key="17">
    <source>
        <dbReference type="EMBL" id="RCL37417.1"/>
    </source>
</evidence>
<dbReference type="SUPFAM" id="SSF55681">
    <property type="entry name" value="Class II aaRS and biotin synthetases"/>
    <property type="match status" value="1"/>
</dbReference>
<dbReference type="NCBIfam" id="TIGR00414">
    <property type="entry name" value="serS"/>
    <property type="match status" value="1"/>
</dbReference>
<evidence type="ECO:0000256" key="10">
    <source>
        <dbReference type="ARBA" id="ARBA00047929"/>
    </source>
</evidence>
<dbReference type="EMBL" id="QOPD01000010">
    <property type="protein sequence ID" value="RCL37417.1"/>
    <property type="molecule type" value="Genomic_DNA"/>
</dbReference>
<feature type="binding site" evidence="13">
    <location>
        <position position="375"/>
    </location>
    <ligand>
        <name>L-serine</name>
        <dbReference type="ChEBI" id="CHEBI:33384"/>
    </ligand>
</feature>
<evidence type="ECO:0000313" key="18">
    <source>
        <dbReference type="Proteomes" id="UP000252147"/>
    </source>
</evidence>
<keyword evidence="15" id="KW-0175">Coiled coil</keyword>
<keyword evidence="5 12" id="KW-0436">Ligase</keyword>
<name>A0A368BKN5_9GAMM</name>
<evidence type="ECO:0000256" key="1">
    <source>
        <dbReference type="ARBA" id="ARBA00004496"/>
    </source>
</evidence>
<dbReference type="Gene3D" id="1.10.287.40">
    <property type="entry name" value="Serine-tRNA synthetase, tRNA binding domain"/>
    <property type="match status" value="1"/>
</dbReference>
<feature type="binding site" evidence="12 14">
    <location>
        <begin position="343"/>
        <end position="346"/>
    </location>
    <ligand>
        <name>ATP</name>
        <dbReference type="ChEBI" id="CHEBI:30616"/>
    </ligand>
</feature>
<evidence type="ECO:0000256" key="5">
    <source>
        <dbReference type="ARBA" id="ARBA00022598"/>
    </source>
</evidence>
<feature type="binding site" evidence="12">
    <location>
        <position position="377"/>
    </location>
    <ligand>
        <name>L-serine</name>
        <dbReference type="ChEBI" id="CHEBI:33384"/>
    </ligand>
</feature>
<comment type="domain">
    <text evidence="12">Consists of two distinct domains, a catalytic core and a N-terminal extension that is involved in tRNA binding.</text>
</comment>
<evidence type="ECO:0000256" key="2">
    <source>
        <dbReference type="ARBA" id="ARBA00005045"/>
    </source>
</evidence>
<dbReference type="CDD" id="cd00770">
    <property type="entry name" value="SerRS_core"/>
    <property type="match status" value="1"/>
</dbReference>
<dbReference type="InterPro" id="IPR015866">
    <property type="entry name" value="Ser-tRNA-synth_1_N"/>
</dbReference>
<dbReference type="GO" id="GO:0006434">
    <property type="term" value="P:seryl-tRNA aminoacylation"/>
    <property type="evidence" value="ECO:0007669"/>
    <property type="project" value="UniProtKB-UniRule"/>
</dbReference>
<comment type="pathway">
    <text evidence="2 12">Aminoacyl-tRNA biosynthesis; selenocysteinyl-tRNA(Sec) biosynthesis; L-seryl-tRNA(Sec) from L-serine and tRNA(Sec): step 1/1.</text>
</comment>
<reference evidence="17 18" key="1">
    <citation type="journal article" date="2018" name="Microbiome">
        <title>Fine metagenomic profile of the Mediterranean stratified and mixed water columns revealed by assembly and recruitment.</title>
        <authorList>
            <person name="Haro-Moreno J.M."/>
            <person name="Lopez-Perez M."/>
            <person name="De La Torre J.R."/>
            <person name="Picazo A."/>
            <person name="Camacho A."/>
            <person name="Rodriguez-Valera F."/>
        </authorList>
    </citation>
    <scope>NUCLEOTIDE SEQUENCE [LARGE SCALE GENOMIC DNA]</scope>
    <source>
        <strain evidence="17">MED-G83</strain>
    </source>
</reference>
<dbReference type="InterPro" id="IPR042103">
    <property type="entry name" value="SerRS_1_N_sf"/>
</dbReference>
<evidence type="ECO:0000256" key="6">
    <source>
        <dbReference type="ARBA" id="ARBA00022741"/>
    </source>
</evidence>
<keyword evidence="6 12" id="KW-0547">Nucleotide-binding</keyword>
<evidence type="ECO:0000256" key="15">
    <source>
        <dbReference type="SAM" id="Coils"/>
    </source>
</evidence>
<comment type="caution">
    <text evidence="12">Lacks conserved residue(s) required for the propagation of feature annotation.</text>
</comment>
<keyword evidence="9 12" id="KW-0030">Aminoacyl-tRNA synthetase</keyword>
<comment type="function">
    <text evidence="12">Catalyzes the attachment of serine to tRNA(Ser). Is also able to aminoacylate tRNA(Sec) with serine, to form the misacylated tRNA L-seryl-tRNA(Sec), which will be further converted into selenocysteinyl-tRNA(Sec).</text>
</comment>
<dbReference type="GO" id="GO:0004828">
    <property type="term" value="F:serine-tRNA ligase activity"/>
    <property type="evidence" value="ECO:0007669"/>
    <property type="project" value="UniProtKB-UniRule"/>
</dbReference>
<protein>
    <recommendedName>
        <fullName evidence="12">Serine--tRNA ligase</fullName>
        <ecNumber evidence="12">6.1.1.11</ecNumber>
    </recommendedName>
    <alternativeName>
        <fullName evidence="12">Seryl-tRNA synthetase</fullName>
        <shortName evidence="12">SerRS</shortName>
    </alternativeName>
    <alternativeName>
        <fullName evidence="12">Seryl-tRNA(Ser/Sec) synthetase</fullName>
    </alternativeName>
</protein>
<evidence type="ECO:0000256" key="13">
    <source>
        <dbReference type="PIRSR" id="PIRSR001529-1"/>
    </source>
</evidence>
<evidence type="ECO:0000256" key="9">
    <source>
        <dbReference type="ARBA" id="ARBA00023146"/>
    </source>
</evidence>
<comment type="subunit">
    <text evidence="12">Homodimer. The tRNA molecule binds across the dimer.</text>
</comment>
<feature type="coiled-coil region" evidence="15">
    <location>
        <begin position="37"/>
        <end position="64"/>
    </location>
</feature>
<dbReference type="PROSITE" id="PS50862">
    <property type="entry name" value="AA_TRNA_LIGASE_II"/>
    <property type="match status" value="1"/>
</dbReference>
<keyword evidence="7 12" id="KW-0067">ATP-binding</keyword>
<keyword evidence="8 12" id="KW-0648">Protein biosynthesis</keyword>
<dbReference type="GO" id="GO:0005524">
    <property type="term" value="F:ATP binding"/>
    <property type="evidence" value="ECO:0007669"/>
    <property type="project" value="UniProtKB-UniRule"/>
</dbReference>
<evidence type="ECO:0000256" key="4">
    <source>
        <dbReference type="ARBA" id="ARBA00022490"/>
    </source>
</evidence>
<dbReference type="GO" id="GO:0005737">
    <property type="term" value="C:cytoplasm"/>
    <property type="evidence" value="ECO:0007669"/>
    <property type="project" value="UniProtKB-SubCell"/>
</dbReference>
<comment type="caution">
    <text evidence="17">The sequence shown here is derived from an EMBL/GenBank/DDBJ whole genome shotgun (WGS) entry which is preliminary data.</text>
</comment>
<evidence type="ECO:0000256" key="14">
    <source>
        <dbReference type="PIRSR" id="PIRSR001529-2"/>
    </source>
</evidence>
<evidence type="ECO:0000256" key="3">
    <source>
        <dbReference type="ARBA" id="ARBA00010728"/>
    </source>
</evidence>
<gene>
    <name evidence="12" type="primary">serS</name>
    <name evidence="17" type="ORF">DBW97_04940</name>
</gene>
<comment type="similarity">
    <text evidence="3 12">Belongs to the class-II aminoacyl-tRNA synthetase family. Type-1 seryl-tRNA synthetase subfamily.</text>
</comment>
<dbReference type="InterPro" id="IPR045864">
    <property type="entry name" value="aa-tRNA-synth_II/BPL/LPL"/>
</dbReference>
<evidence type="ECO:0000256" key="8">
    <source>
        <dbReference type="ARBA" id="ARBA00022917"/>
    </source>
</evidence>
<dbReference type="Proteomes" id="UP000252147">
    <property type="component" value="Unassembled WGS sequence"/>
</dbReference>
<dbReference type="InterPro" id="IPR010978">
    <property type="entry name" value="tRNA-bd_arm"/>
</dbReference>
<dbReference type="InterPro" id="IPR002314">
    <property type="entry name" value="aa-tRNA-synt_IIb"/>
</dbReference>